<reference evidence="1" key="1">
    <citation type="journal article" date="2017" name="Nature">
        <title>The sunflower genome provides insights into oil metabolism, flowering and Asterid evolution.</title>
        <authorList>
            <person name="Badouin H."/>
            <person name="Gouzy J."/>
            <person name="Grassa C.J."/>
            <person name="Murat F."/>
            <person name="Staton S.E."/>
            <person name="Cottret L."/>
            <person name="Lelandais-Briere C."/>
            <person name="Owens G.L."/>
            <person name="Carrere S."/>
            <person name="Mayjonade B."/>
            <person name="Legrand L."/>
            <person name="Gill N."/>
            <person name="Kane N.C."/>
            <person name="Bowers J.E."/>
            <person name="Hubner S."/>
            <person name="Bellec A."/>
            <person name="Berard A."/>
            <person name="Berges H."/>
            <person name="Blanchet N."/>
            <person name="Boniface M.C."/>
            <person name="Brunel D."/>
            <person name="Catrice O."/>
            <person name="Chaidir N."/>
            <person name="Claudel C."/>
            <person name="Donnadieu C."/>
            <person name="Faraut T."/>
            <person name="Fievet G."/>
            <person name="Helmstetter N."/>
            <person name="King M."/>
            <person name="Knapp S.J."/>
            <person name="Lai Z."/>
            <person name="Le Paslier M.C."/>
            <person name="Lippi Y."/>
            <person name="Lorenzon L."/>
            <person name="Mandel J.R."/>
            <person name="Marage G."/>
            <person name="Marchand G."/>
            <person name="Marquand E."/>
            <person name="Bret-Mestries E."/>
            <person name="Morien E."/>
            <person name="Nambeesan S."/>
            <person name="Nguyen T."/>
            <person name="Pegot-Espagnet P."/>
            <person name="Pouilly N."/>
            <person name="Raftis F."/>
            <person name="Sallet E."/>
            <person name="Schiex T."/>
            <person name="Thomas J."/>
            <person name="Vandecasteele C."/>
            <person name="Vares D."/>
            <person name="Vear F."/>
            <person name="Vautrin S."/>
            <person name="Crespi M."/>
            <person name="Mangin B."/>
            <person name="Burke J.M."/>
            <person name="Salse J."/>
            <person name="Munos S."/>
            <person name="Vincourt P."/>
            <person name="Rieseberg L.H."/>
            <person name="Langlade N.B."/>
        </authorList>
    </citation>
    <scope>NUCLEOTIDE SEQUENCE</scope>
    <source>
        <tissue evidence="1">Leaves</tissue>
    </source>
</reference>
<dbReference type="EMBL" id="MNCJ02000332">
    <property type="protein sequence ID" value="KAF5756255.1"/>
    <property type="molecule type" value="Genomic_DNA"/>
</dbReference>
<proteinExistence type="predicted"/>
<dbReference type="Gramene" id="mRNA:HanXRQr2_Chr17g0812481">
    <property type="protein sequence ID" value="mRNA:HanXRQr2_Chr17g0812481"/>
    <property type="gene ID" value="HanXRQr2_Chr17g0812481"/>
</dbReference>
<keyword evidence="2" id="KW-1185">Reference proteome</keyword>
<reference evidence="1" key="2">
    <citation type="submission" date="2020-06" db="EMBL/GenBank/DDBJ databases">
        <title>Helianthus annuus Genome sequencing and assembly Release 2.</title>
        <authorList>
            <person name="Gouzy J."/>
            <person name="Langlade N."/>
            <person name="Munos S."/>
        </authorList>
    </citation>
    <scope>NUCLEOTIDE SEQUENCE</scope>
    <source>
        <tissue evidence="1">Leaves</tissue>
    </source>
</reference>
<evidence type="ECO:0000313" key="2">
    <source>
        <dbReference type="Proteomes" id="UP000215914"/>
    </source>
</evidence>
<evidence type="ECO:0000313" key="1">
    <source>
        <dbReference type="EMBL" id="KAF5756255.1"/>
    </source>
</evidence>
<dbReference type="Proteomes" id="UP000215914">
    <property type="component" value="Unassembled WGS sequence"/>
</dbReference>
<protein>
    <submittedName>
        <fullName evidence="1">Uncharacterized protein</fullName>
    </submittedName>
</protein>
<accession>A0A9K3DIY7</accession>
<comment type="caution">
    <text evidence="1">The sequence shown here is derived from an EMBL/GenBank/DDBJ whole genome shotgun (WGS) entry which is preliminary data.</text>
</comment>
<organism evidence="1 2">
    <name type="scientific">Helianthus annuus</name>
    <name type="common">Common sunflower</name>
    <dbReference type="NCBI Taxonomy" id="4232"/>
    <lineage>
        <taxon>Eukaryota</taxon>
        <taxon>Viridiplantae</taxon>
        <taxon>Streptophyta</taxon>
        <taxon>Embryophyta</taxon>
        <taxon>Tracheophyta</taxon>
        <taxon>Spermatophyta</taxon>
        <taxon>Magnoliopsida</taxon>
        <taxon>eudicotyledons</taxon>
        <taxon>Gunneridae</taxon>
        <taxon>Pentapetalae</taxon>
        <taxon>asterids</taxon>
        <taxon>campanulids</taxon>
        <taxon>Asterales</taxon>
        <taxon>Asteraceae</taxon>
        <taxon>Asteroideae</taxon>
        <taxon>Heliantheae alliance</taxon>
        <taxon>Heliantheae</taxon>
        <taxon>Helianthus</taxon>
    </lineage>
</organism>
<name>A0A9K3DIY7_HELAN</name>
<gene>
    <name evidence="1" type="ORF">HanXRQr2_Chr17g0812481</name>
</gene>
<dbReference type="AlphaFoldDB" id="A0A9K3DIY7"/>
<sequence length="53" mass="5702">MLSQLGTASAHAFSCLKQTSKVLPASLSSNSSPMQAITPRFWPKAYAAFFPIN</sequence>